<dbReference type="PROSITE" id="PS51257">
    <property type="entry name" value="PROKAR_LIPOPROTEIN"/>
    <property type="match status" value="1"/>
</dbReference>
<dbReference type="PANTHER" id="PTHR30168">
    <property type="entry name" value="PUTATIVE MEMBRANE PROTEIN YPFJ"/>
    <property type="match status" value="1"/>
</dbReference>
<gene>
    <name evidence="6" type="ORF">HF526_17330</name>
</gene>
<dbReference type="InterPro" id="IPR007343">
    <property type="entry name" value="Uncharacterised_pept_Zn_put"/>
</dbReference>
<keyword evidence="3" id="KW-1133">Transmembrane helix</keyword>
<keyword evidence="7" id="KW-1185">Reference proteome</keyword>
<proteinExistence type="predicted"/>
<organism evidence="6 7">
    <name type="scientific">Pseudonocardia acidicola</name>
    <dbReference type="NCBI Taxonomy" id="2724939"/>
    <lineage>
        <taxon>Bacteria</taxon>
        <taxon>Bacillati</taxon>
        <taxon>Actinomycetota</taxon>
        <taxon>Actinomycetes</taxon>
        <taxon>Pseudonocardiales</taxon>
        <taxon>Pseudonocardiaceae</taxon>
        <taxon>Pseudonocardia</taxon>
    </lineage>
</organism>
<dbReference type="Pfam" id="PF04228">
    <property type="entry name" value="Zn_peptidase"/>
    <property type="match status" value="1"/>
</dbReference>
<evidence type="ECO:0000256" key="4">
    <source>
        <dbReference type="ARBA" id="ARBA00023136"/>
    </source>
</evidence>
<dbReference type="PANTHER" id="PTHR30168:SF0">
    <property type="entry name" value="INNER MEMBRANE PROTEIN"/>
    <property type="match status" value="1"/>
</dbReference>
<accession>A0ABX1SDS1</accession>
<reference evidence="6 7" key="1">
    <citation type="submission" date="2020-04" db="EMBL/GenBank/DDBJ databases">
        <authorList>
            <person name="Klaysubun C."/>
            <person name="Duangmal K."/>
            <person name="Lipun K."/>
        </authorList>
    </citation>
    <scope>NUCLEOTIDE SEQUENCE [LARGE SCALE GENOMIC DNA]</scope>
    <source>
        <strain evidence="6 7">K10HN5</strain>
    </source>
</reference>
<dbReference type="Proteomes" id="UP000820669">
    <property type="component" value="Unassembled WGS sequence"/>
</dbReference>
<dbReference type="EMBL" id="JAAXLA010000030">
    <property type="protein sequence ID" value="NMH99059.1"/>
    <property type="molecule type" value="Genomic_DNA"/>
</dbReference>
<sequence length="463" mass="48094">MRAAAGTGPRGALTALLTALLVLLGGCTQALPGQPAATSAAAPQPGDPPLSARSTDDIVTLTIAALQDYWRTAFPARFGRPWTDIRTFTPVRPGDPAATAPPCVRRAADLADQAVYCPAADAVVWDAEGLLPSLRDRFGPPGVVVVLAHEIGHAVQTRLGVDDAQRRDPARHPTILLETMADCYAGAALRHLVDDTAAGTSTLPVRPAGRDSALLALVDFRDPPGTRSADRSAHGNAFDRVSAFQDGYADGPTRCAAMALDNREFTQRRFGSAADRARGGNLPPDRLLRAVGGDARTWFGDVVRQRVPGWRAPELLTGPARTACDPAALGAQGPAGFCAADGAVLADRARLSPLQQQFGDFAGATLIASRYGLAAQRALGSPTEGPVAGRGAVCLAGAYTGRLIDPTGSFGLSPGDLDEAVEVLLATDWASRDARGQADPAEFGYERVQRFRAGLLGGAAACG</sequence>
<name>A0ABX1SDS1_9PSEU</name>
<comment type="caution">
    <text evidence="6">The sequence shown here is derived from an EMBL/GenBank/DDBJ whole genome shotgun (WGS) entry which is preliminary data.</text>
</comment>
<keyword evidence="4" id="KW-0472">Membrane</keyword>
<evidence type="ECO:0000256" key="5">
    <source>
        <dbReference type="SAM" id="MobiDB-lite"/>
    </source>
</evidence>
<evidence type="ECO:0000256" key="2">
    <source>
        <dbReference type="ARBA" id="ARBA00022692"/>
    </source>
</evidence>
<keyword evidence="2" id="KW-0812">Transmembrane</keyword>
<comment type="subcellular location">
    <subcellularLocation>
        <location evidence="1">Membrane</location>
        <topology evidence="1">Single-pass membrane protein</topology>
    </subcellularLocation>
</comment>
<protein>
    <submittedName>
        <fullName evidence="6">Metalloprotease-like protein</fullName>
    </submittedName>
</protein>
<dbReference type="RefSeq" id="WP_169382497.1">
    <property type="nucleotide sequence ID" value="NZ_JAAXLA010000030.1"/>
</dbReference>
<evidence type="ECO:0000313" key="6">
    <source>
        <dbReference type="EMBL" id="NMH99059.1"/>
    </source>
</evidence>
<evidence type="ECO:0000256" key="1">
    <source>
        <dbReference type="ARBA" id="ARBA00004167"/>
    </source>
</evidence>
<evidence type="ECO:0000256" key="3">
    <source>
        <dbReference type="ARBA" id="ARBA00022989"/>
    </source>
</evidence>
<feature type="region of interest" description="Disordered" evidence="5">
    <location>
        <begin position="34"/>
        <end position="53"/>
    </location>
</feature>
<evidence type="ECO:0000313" key="7">
    <source>
        <dbReference type="Proteomes" id="UP000820669"/>
    </source>
</evidence>
<feature type="compositionally biased region" description="Low complexity" evidence="5">
    <location>
        <begin position="34"/>
        <end position="44"/>
    </location>
</feature>